<feature type="domain" description="C2" evidence="12">
    <location>
        <begin position="9"/>
        <end position="117"/>
    </location>
</feature>
<evidence type="ECO:0000313" key="14">
    <source>
        <dbReference type="Proteomes" id="UP001161247"/>
    </source>
</evidence>
<gene>
    <name evidence="13" type="ORF">OLC1_LOCUS6870</name>
</gene>
<organism evidence="13 14">
    <name type="scientific">Oldenlandia corymbosa var. corymbosa</name>
    <dbReference type="NCBI Taxonomy" id="529605"/>
    <lineage>
        <taxon>Eukaryota</taxon>
        <taxon>Viridiplantae</taxon>
        <taxon>Streptophyta</taxon>
        <taxon>Embryophyta</taxon>
        <taxon>Tracheophyta</taxon>
        <taxon>Spermatophyta</taxon>
        <taxon>Magnoliopsida</taxon>
        <taxon>eudicotyledons</taxon>
        <taxon>Gunneridae</taxon>
        <taxon>Pentapetalae</taxon>
        <taxon>asterids</taxon>
        <taxon>lamiids</taxon>
        <taxon>Gentianales</taxon>
        <taxon>Rubiaceae</taxon>
        <taxon>Rubioideae</taxon>
        <taxon>Spermacoceae</taxon>
        <taxon>Hedyotis-Oldenlandia complex</taxon>
        <taxon>Oldenlandia</taxon>
    </lineage>
</organism>
<dbReference type="PANTHER" id="PTHR45933">
    <property type="entry name" value="PROTEIN C2-DOMAIN ABA-RELATED 4"/>
    <property type="match status" value="1"/>
</dbReference>
<keyword evidence="6" id="KW-0479">Metal-binding</keyword>
<name>A0AAV1CKY9_OLDCO</name>
<dbReference type="EMBL" id="OX459119">
    <property type="protein sequence ID" value="CAI9096020.1"/>
    <property type="molecule type" value="Genomic_DNA"/>
</dbReference>
<keyword evidence="4" id="KW-1003">Cell membrane</keyword>
<evidence type="ECO:0000256" key="4">
    <source>
        <dbReference type="ARBA" id="ARBA00022475"/>
    </source>
</evidence>
<evidence type="ECO:0000313" key="13">
    <source>
        <dbReference type="EMBL" id="CAI9096020.1"/>
    </source>
</evidence>
<dbReference type="GO" id="GO:0005634">
    <property type="term" value="C:nucleus"/>
    <property type="evidence" value="ECO:0007669"/>
    <property type="project" value="UniProtKB-SubCell"/>
</dbReference>
<keyword evidence="3" id="KW-0343">GTPase activation</keyword>
<dbReference type="SMART" id="SM00239">
    <property type="entry name" value="C2"/>
    <property type="match status" value="1"/>
</dbReference>
<dbReference type="AlphaFoldDB" id="A0AAV1CKY9"/>
<dbReference type="Proteomes" id="UP001161247">
    <property type="component" value="Chromosome 2"/>
</dbReference>
<evidence type="ECO:0000256" key="11">
    <source>
        <dbReference type="ARBA" id="ARBA00024037"/>
    </source>
</evidence>
<keyword evidence="7" id="KW-0106">Calcium</keyword>
<keyword evidence="9" id="KW-0472">Membrane</keyword>
<comment type="subcellular location">
    <subcellularLocation>
        <location evidence="2">Cell membrane</location>
    </subcellularLocation>
    <subcellularLocation>
        <location evidence="1">Nucleus</location>
    </subcellularLocation>
</comment>
<dbReference type="SUPFAM" id="SSF49562">
    <property type="entry name" value="C2 domain (Calcium/lipid-binding domain, CaLB)"/>
    <property type="match status" value="1"/>
</dbReference>
<proteinExistence type="inferred from homology"/>
<dbReference type="GO" id="GO:0046872">
    <property type="term" value="F:metal ion binding"/>
    <property type="evidence" value="ECO:0007669"/>
    <property type="project" value="UniProtKB-KW"/>
</dbReference>
<keyword evidence="5" id="KW-0938">Abscisic acid signaling pathway</keyword>
<dbReference type="Gene3D" id="2.60.40.150">
    <property type="entry name" value="C2 domain"/>
    <property type="match status" value="1"/>
</dbReference>
<keyword evidence="14" id="KW-1185">Reference proteome</keyword>
<evidence type="ECO:0000256" key="3">
    <source>
        <dbReference type="ARBA" id="ARBA00022468"/>
    </source>
</evidence>
<evidence type="ECO:0000256" key="2">
    <source>
        <dbReference type="ARBA" id="ARBA00004236"/>
    </source>
</evidence>
<sequence>MTVMNSVGLLRIQVRRGINLAVRDHVSHTSDPYVVISHAGQKVRTSVVPKNCQPVWNENLTLPLKDPNVPITLRVFDKDTFTEDDEMGDADVNIKPFLECLKMGLRELPDGTKVDRVQPAKNNCLSKESAIIWNRGKMAQQMYLKLRNVECGEIEIQIEWLDFPGLKSPVEFY</sequence>
<dbReference type="GO" id="GO:0008289">
    <property type="term" value="F:lipid binding"/>
    <property type="evidence" value="ECO:0007669"/>
    <property type="project" value="UniProtKB-KW"/>
</dbReference>
<dbReference type="PANTHER" id="PTHR45933:SF12">
    <property type="entry name" value="PROTEIN C2-DOMAIN ABA-RELATED 9"/>
    <property type="match status" value="1"/>
</dbReference>
<dbReference type="GO" id="GO:0005096">
    <property type="term" value="F:GTPase activator activity"/>
    <property type="evidence" value="ECO:0007669"/>
    <property type="project" value="UniProtKB-KW"/>
</dbReference>
<evidence type="ECO:0000256" key="8">
    <source>
        <dbReference type="ARBA" id="ARBA00023121"/>
    </source>
</evidence>
<evidence type="ECO:0000256" key="7">
    <source>
        <dbReference type="ARBA" id="ARBA00022837"/>
    </source>
</evidence>
<protein>
    <submittedName>
        <fullName evidence="13">OLC1v1032080C1</fullName>
    </submittedName>
</protein>
<dbReference type="GO" id="GO:0009738">
    <property type="term" value="P:abscisic acid-activated signaling pathway"/>
    <property type="evidence" value="ECO:0007669"/>
    <property type="project" value="UniProtKB-KW"/>
</dbReference>
<keyword evidence="10" id="KW-0539">Nucleus</keyword>
<evidence type="ECO:0000256" key="9">
    <source>
        <dbReference type="ARBA" id="ARBA00023136"/>
    </source>
</evidence>
<reference evidence="13" key="1">
    <citation type="submission" date="2023-03" db="EMBL/GenBank/DDBJ databases">
        <authorList>
            <person name="Julca I."/>
        </authorList>
    </citation>
    <scope>NUCLEOTIDE SEQUENCE</scope>
</reference>
<evidence type="ECO:0000259" key="12">
    <source>
        <dbReference type="SMART" id="SM00239"/>
    </source>
</evidence>
<accession>A0AAV1CKY9</accession>
<dbReference type="Pfam" id="PF00168">
    <property type="entry name" value="C2"/>
    <property type="match status" value="1"/>
</dbReference>
<evidence type="ECO:0000256" key="5">
    <source>
        <dbReference type="ARBA" id="ARBA00022682"/>
    </source>
</evidence>
<evidence type="ECO:0000256" key="10">
    <source>
        <dbReference type="ARBA" id="ARBA00023242"/>
    </source>
</evidence>
<evidence type="ECO:0000256" key="1">
    <source>
        <dbReference type="ARBA" id="ARBA00004123"/>
    </source>
</evidence>
<evidence type="ECO:0000256" key="6">
    <source>
        <dbReference type="ARBA" id="ARBA00022723"/>
    </source>
</evidence>
<keyword evidence="8" id="KW-0446">Lipid-binding</keyword>
<dbReference type="GO" id="GO:0005886">
    <property type="term" value="C:plasma membrane"/>
    <property type="evidence" value="ECO:0007669"/>
    <property type="project" value="UniProtKB-SubCell"/>
</dbReference>
<dbReference type="InterPro" id="IPR000008">
    <property type="entry name" value="C2_dom"/>
</dbReference>
<dbReference type="InterPro" id="IPR035892">
    <property type="entry name" value="C2_domain_sf"/>
</dbReference>
<dbReference type="InterPro" id="IPR044562">
    <property type="entry name" value="CAR1-11"/>
</dbReference>
<comment type="similarity">
    <text evidence="11">Belongs to the plant CAR protein family.</text>
</comment>